<dbReference type="AlphaFoldDB" id="A0A6J7CMZ7"/>
<evidence type="ECO:0000313" key="6">
    <source>
        <dbReference type="EMBL" id="CAB4670094.1"/>
    </source>
</evidence>
<dbReference type="SMART" id="SM00849">
    <property type="entry name" value="Lactamase_B"/>
    <property type="match status" value="1"/>
</dbReference>
<dbReference type="GO" id="GO:0016787">
    <property type="term" value="F:hydrolase activity"/>
    <property type="evidence" value="ECO:0007669"/>
    <property type="project" value="UniProtKB-KW"/>
</dbReference>
<evidence type="ECO:0000259" key="5">
    <source>
        <dbReference type="SMART" id="SM00849"/>
    </source>
</evidence>
<keyword evidence="4" id="KW-0862">Zinc</keyword>
<organism evidence="7">
    <name type="scientific">freshwater metagenome</name>
    <dbReference type="NCBI Taxonomy" id="449393"/>
    <lineage>
        <taxon>unclassified sequences</taxon>
        <taxon>metagenomes</taxon>
        <taxon>ecological metagenomes</taxon>
    </lineage>
</organism>
<sequence>MLVTSFAAPAFGTNCWILATGAGEECIVIDPGMPDVTPQIEQVTARFGLKPIAALITHGHLDHTFSIFPLCEGYGIPAYIHYEDRELLTHPSKALSPQFSESVKDMEFFEPTDLRIIKSGENLSIAGLDFRAIHAPGHTRGSMIFLFGEEILVSGDVLFAGSIGRTDLPSGSAEDMEKTLEKRILPLPDAMRVLPGHGRESTIGQERMTNPYLQKYIKPGQKRSGKF</sequence>
<evidence type="ECO:0000313" key="8">
    <source>
        <dbReference type="EMBL" id="CAB4912055.1"/>
    </source>
</evidence>
<dbReference type="Pfam" id="PF00753">
    <property type="entry name" value="Lactamase_B"/>
    <property type="match status" value="1"/>
</dbReference>
<evidence type="ECO:0000313" key="7">
    <source>
        <dbReference type="EMBL" id="CAB4859171.1"/>
    </source>
</evidence>
<keyword evidence="3" id="KW-0378">Hydrolase</keyword>
<dbReference type="EMBL" id="CAEZWT010000034">
    <property type="protein sequence ID" value="CAB4670094.1"/>
    <property type="molecule type" value="Genomic_DNA"/>
</dbReference>
<dbReference type="Gene3D" id="3.60.15.10">
    <property type="entry name" value="Ribonuclease Z/Hydroxyacylglutathione hydrolase-like"/>
    <property type="match status" value="1"/>
</dbReference>
<dbReference type="EMBL" id="CAFBMV010000001">
    <property type="protein sequence ID" value="CAB4912055.1"/>
    <property type="molecule type" value="Genomic_DNA"/>
</dbReference>
<evidence type="ECO:0000313" key="9">
    <source>
        <dbReference type="EMBL" id="CAB5055080.1"/>
    </source>
</evidence>
<keyword evidence="2" id="KW-0479">Metal-binding</keyword>
<dbReference type="GO" id="GO:0046872">
    <property type="term" value="F:metal ion binding"/>
    <property type="evidence" value="ECO:0007669"/>
    <property type="project" value="UniProtKB-KW"/>
</dbReference>
<reference evidence="7" key="1">
    <citation type="submission" date="2020-05" db="EMBL/GenBank/DDBJ databases">
        <authorList>
            <person name="Chiriac C."/>
            <person name="Salcher M."/>
            <person name="Ghai R."/>
            <person name="Kavagutti S V."/>
        </authorList>
    </citation>
    <scope>NUCLEOTIDE SEQUENCE</scope>
</reference>
<dbReference type="SUPFAM" id="SSF56281">
    <property type="entry name" value="Metallo-hydrolase/oxidoreductase"/>
    <property type="match status" value="1"/>
</dbReference>
<feature type="domain" description="Metallo-beta-lactamase" evidence="5">
    <location>
        <begin position="12"/>
        <end position="197"/>
    </location>
</feature>
<accession>A0A6J7CMZ7</accession>
<dbReference type="PANTHER" id="PTHR46233:SF3">
    <property type="entry name" value="HYDROXYACYLGLUTATHIONE HYDROLASE GLOC"/>
    <property type="match status" value="1"/>
</dbReference>
<protein>
    <submittedName>
        <fullName evidence="7">Unannotated protein</fullName>
    </submittedName>
</protein>
<dbReference type="CDD" id="cd06262">
    <property type="entry name" value="metallo-hydrolase-like_MBL-fold"/>
    <property type="match status" value="1"/>
</dbReference>
<evidence type="ECO:0000256" key="2">
    <source>
        <dbReference type="ARBA" id="ARBA00022723"/>
    </source>
</evidence>
<proteinExistence type="predicted"/>
<gene>
    <name evidence="6" type="ORF">UFOPK2289_01078</name>
    <name evidence="7" type="ORF">UFOPK3346_00374</name>
    <name evidence="8" type="ORF">UFOPK3670_00096</name>
    <name evidence="9" type="ORF">UFOPK4308_00401</name>
</gene>
<dbReference type="EMBL" id="CAFBLE010000002">
    <property type="protein sequence ID" value="CAB4859171.1"/>
    <property type="molecule type" value="Genomic_DNA"/>
</dbReference>
<comment type="cofactor">
    <cofactor evidence="1">
        <name>Zn(2+)</name>
        <dbReference type="ChEBI" id="CHEBI:29105"/>
    </cofactor>
</comment>
<name>A0A6J7CMZ7_9ZZZZ</name>
<dbReference type="InterPro" id="IPR001279">
    <property type="entry name" value="Metallo-B-lactamas"/>
</dbReference>
<dbReference type="InterPro" id="IPR051453">
    <property type="entry name" value="MBL_Glyoxalase_II"/>
</dbReference>
<dbReference type="EMBL" id="CAFBQL010000002">
    <property type="protein sequence ID" value="CAB5055080.1"/>
    <property type="molecule type" value="Genomic_DNA"/>
</dbReference>
<evidence type="ECO:0000256" key="3">
    <source>
        <dbReference type="ARBA" id="ARBA00022801"/>
    </source>
</evidence>
<evidence type="ECO:0000256" key="4">
    <source>
        <dbReference type="ARBA" id="ARBA00022833"/>
    </source>
</evidence>
<dbReference type="PANTHER" id="PTHR46233">
    <property type="entry name" value="HYDROXYACYLGLUTATHIONE HYDROLASE GLOC"/>
    <property type="match status" value="1"/>
</dbReference>
<dbReference type="InterPro" id="IPR036866">
    <property type="entry name" value="RibonucZ/Hydroxyglut_hydro"/>
</dbReference>
<evidence type="ECO:0000256" key="1">
    <source>
        <dbReference type="ARBA" id="ARBA00001947"/>
    </source>
</evidence>